<dbReference type="PANTHER" id="PTHR44229">
    <property type="entry name" value="15-HYDROXYPROSTAGLANDIN DEHYDROGENASE [NAD(+)]"/>
    <property type="match status" value="1"/>
</dbReference>
<evidence type="ECO:0000256" key="2">
    <source>
        <dbReference type="ARBA" id="ARBA00022857"/>
    </source>
</evidence>
<dbReference type="SUPFAM" id="SSF51735">
    <property type="entry name" value="NAD(P)-binding Rossmann-fold domains"/>
    <property type="match status" value="1"/>
</dbReference>
<dbReference type="InterPro" id="IPR036291">
    <property type="entry name" value="NAD(P)-bd_dom_sf"/>
</dbReference>
<evidence type="ECO:0000256" key="3">
    <source>
        <dbReference type="ARBA" id="ARBA00023002"/>
    </source>
</evidence>
<dbReference type="PANTHER" id="PTHR44229:SF4">
    <property type="entry name" value="15-HYDROXYPROSTAGLANDIN DEHYDROGENASE [NAD(+)]"/>
    <property type="match status" value="1"/>
</dbReference>
<comment type="similarity">
    <text evidence="1">Belongs to the short-chain dehydrogenases/reductases (SDR) family.</text>
</comment>
<sequence>MAPQKTAYVTGAASGIGRQVTEMLAARKIRVAAADKNYEGVKSVAAYLNNQSQEQDDLVKPYEVDTGDWDSQLSVFESVLKDLGGRIDYVYSIAGIGERVSVPNDPKAKGFVKPDLSVLDVDLYGFLYTSSLALQQMRRQEKGEDGFRGKTLPMYTAAKHGIVGYVRSFGKYLPEEGITLNAVCPNVVQTGISTASFYDTLADKDLLTPIEIVVDAFASFLDGKMSGECIEAGPKGNLVPRAPAEHLDRESAEVMEMLYSRGHALHQPKS</sequence>
<dbReference type="Proteomes" id="UP001274830">
    <property type="component" value="Unassembled WGS sequence"/>
</dbReference>
<proteinExistence type="inferred from homology"/>
<accession>A0AAE0TQJ2</accession>
<name>A0AAE0TQJ2_9PEZI</name>
<organism evidence="4 5">
    <name type="scientific">Recurvomyces mirabilis</name>
    <dbReference type="NCBI Taxonomy" id="574656"/>
    <lineage>
        <taxon>Eukaryota</taxon>
        <taxon>Fungi</taxon>
        <taxon>Dikarya</taxon>
        <taxon>Ascomycota</taxon>
        <taxon>Pezizomycotina</taxon>
        <taxon>Dothideomycetes</taxon>
        <taxon>Dothideomycetidae</taxon>
        <taxon>Mycosphaerellales</taxon>
        <taxon>Teratosphaeriaceae</taxon>
        <taxon>Recurvomyces</taxon>
    </lineage>
</organism>
<dbReference type="Pfam" id="PF00106">
    <property type="entry name" value="adh_short"/>
    <property type="match status" value="1"/>
</dbReference>
<dbReference type="EMBL" id="JAUTXT010000045">
    <property type="protein sequence ID" value="KAK3671240.1"/>
    <property type="molecule type" value="Genomic_DNA"/>
</dbReference>
<dbReference type="GO" id="GO:0016616">
    <property type="term" value="F:oxidoreductase activity, acting on the CH-OH group of donors, NAD or NADP as acceptor"/>
    <property type="evidence" value="ECO:0007669"/>
    <property type="project" value="TreeGrafter"/>
</dbReference>
<keyword evidence="5" id="KW-1185">Reference proteome</keyword>
<evidence type="ECO:0000256" key="1">
    <source>
        <dbReference type="ARBA" id="ARBA00006484"/>
    </source>
</evidence>
<evidence type="ECO:0000313" key="5">
    <source>
        <dbReference type="Proteomes" id="UP001274830"/>
    </source>
</evidence>
<reference evidence="4" key="1">
    <citation type="submission" date="2023-07" db="EMBL/GenBank/DDBJ databases">
        <title>Black Yeasts Isolated from many extreme environments.</title>
        <authorList>
            <person name="Coleine C."/>
            <person name="Stajich J.E."/>
            <person name="Selbmann L."/>
        </authorList>
    </citation>
    <scope>NUCLEOTIDE SEQUENCE</scope>
    <source>
        <strain evidence="4">CCFEE 5485</strain>
    </source>
</reference>
<dbReference type="InterPro" id="IPR002347">
    <property type="entry name" value="SDR_fam"/>
</dbReference>
<keyword evidence="3" id="KW-0560">Oxidoreductase</keyword>
<dbReference type="Gene3D" id="3.40.50.720">
    <property type="entry name" value="NAD(P)-binding Rossmann-like Domain"/>
    <property type="match status" value="1"/>
</dbReference>
<keyword evidence="2" id="KW-0521">NADP</keyword>
<evidence type="ECO:0000313" key="4">
    <source>
        <dbReference type="EMBL" id="KAK3671240.1"/>
    </source>
</evidence>
<dbReference type="GO" id="GO:0005737">
    <property type="term" value="C:cytoplasm"/>
    <property type="evidence" value="ECO:0007669"/>
    <property type="project" value="TreeGrafter"/>
</dbReference>
<dbReference type="AlphaFoldDB" id="A0AAE0TQJ2"/>
<protein>
    <recommendedName>
        <fullName evidence="6">NAD(P)-binding protein</fullName>
    </recommendedName>
</protein>
<dbReference type="InterPro" id="IPR020904">
    <property type="entry name" value="Sc_DH/Rdtase_CS"/>
</dbReference>
<dbReference type="PROSITE" id="PS00061">
    <property type="entry name" value="ADH_SHORT"/>
    <property type="match status" value="1"/>
</dbReference>
<dbReference type="PRINTS" id="PR00081">
    <property type="entry name" value="GDHRDH"/>
</dbReference>
<comment type="caution">
    <text evidence="4">The sequence shown here is derived from an EMBL/GenBank/DDBJ whole genome shotgun (WGS) entry which is preliminary data.</text>
</comment>
<evidence type="ECO:0008006" key="6">
    <source>
        <dbReference type="Google" id="ProtNLM"/>
    </source>
</evidence>
<gene>
    <name evidence="4" type="ORF">LTR78_008875</name>
</gene>